<gene>
    <name evidence="2" type="ORF">Ga0080574_TMP3645</name>
</gene>
<evidence type="ECO:0000313" key="2">
    <source>
        <dbReference type="EMBL" id="APZ53979.1"/>
    </source>
</evidence>
<proteinExistence type="predicted"/>
<dbReference type="Proteomes" id="UP000187059">
    <property type="component" value="Chromosome"/>
</dbReference>
<keyword evidence="3" id="KW-1185">Reference proteome</keyword>
<dbReference type="OrthoDB" id="7864805at2"/>
<feature type="transmembrane region" description="Helical" evidence="1">
    <location>
        <begin position="94"/>
        <end position="117"/>
    </location>
</feature>
<dbReference type="GO" id="GO:0005886">
    <property type="term" value="C:plasma membrane"/>
    <property type="evidence" value="ECO:0007669"/>
    <property type="project" value="TreeGrafter"/>
</dbReference>
<keyword evidence="1" id="KW-0472">Membrane</keyword>
<keyword evidence="1" id="KW-1133">Transmembrane helix</keyword>
<evidence type="ECO:0000256" key="1">
    <source>
        <dbReference type="SAM" id="Phobius"/>
    </source>
</evidence>
<dbReference type="STRING" id="1250539.Ga0080574_TMP3645"/>
<keyword evidence="1" id="KW-0812">Transmembrane</keyword>
<dbReference type="PANTHER" id="PTHR34821:SF2">
    <property type="entry name" value="INNER MEMBRANE PROTEIN YDCZ"/>
    <property type="match status" value="1"/>
</dbReference>
<dbReference type="RefSeq" id="WP_076703067.1">
    <property type="nucleotide sequence ID" value="NZ_CP015093.1"/>
</dbReference>
<reference evidence="2 3" key="1">
    <citation type="submission" date="2016-04" db="EMBL/GenBank/DDBJ databases">
        <title>Deep-sea bacteria in the southern Pacific.</title>
        <authorList>
            <person name="Tang K."/>
        </authorList>
    </citation>
    <scope>NUCLEOTIDE SEQUENCE [LARGE SCALE GENOMIC DNA]</scope>
    <source>
        <strain evidence="2 3">JLT2014</strain>
    </source>
</reference>
<dbReference type="AlphaFoldDB" id="A0A1P8UX71"/>
<dbReference type="Pfam" id="PF04657">
    <property type="entry name" value="DMT_YdcZ"/>
    <property type="match status" value="1"/>
</dbReference>
<accession>A0A1P8UX71</accession>
<dbReference type="InterPro" id="IPR006750">
    <property type="entry name" value="YdcZ"/>
</dbReference>
<dbReference type="KEGG" id="paby:Ga0080574_TMP3645"/>
<evidence type="ECO:0000313" key="3">
    <source>
        <dbReference type="Proteomes" id="UP000187059"/>
    </source>
</evidence>
<protein>
    <submittedName>
        <fullName evidence="2">Transporter family-2 protein</fullName>
    </submittedName>
</protein>
<name>A0A1P8UX71_9RHOB</name>
<dbReference type="PANTHER" id="PTHR34821">
    <property type="entry name" value="INNER MEMBRANE PROTEIN YDCZ"/>
    <property type="match status" value="1"/>
</dbReference>
<feature type="transmembrane region" description="Helical" evidence="1">
    <location>
        <begin position="124"/>
        <end position="142"/>
    </location>
</feature>
<organism evidence="2 3">
    <name type="scientific">Salipiger abyssi</name>
    <dbReference type="NCBI Taxonomy" id="1250539"/>
    <lineage>
        <taxon>Bacteria</taxon>
        <taxon>Pseudomonadati</taxon>
        <taxon>Pseudomonadota</taxon>
        <taxon>Alphaproteobacteria</taxon>
        <taxon>Rhodobacterales</taxon>
        <taxon>Roseobacteraceae</taxon>
        <taxon>Salipiger</taxon>
    </lineage>
</organism>
<feature type="transmembrane region" description="Helical" evidence="1">
    <location>
        <begin position="34"/>
        <end position="56"/>
    </location>
</feature>
<feature type="transmembrane region" description="Helical" evidence="1">
    <location>
        <begin position="68"/>
        <end position="88"/>
    </location>
</feature>
<dbReference type="EMBL" id="CP015093">
    <property type="protein sequence ID" value="APZ53979.1"/>
    <property type="molecule type" value="Genomic_DNA"/>
</dbReference>
<sequence length="145" mass="14774">MSPLATLLLLAAAGSALVLQNALMLEARAVSGSVWVALWLNSAVGLVVLTATALGTDGPAAFARLAQGRLWLLLLPGLLGTFFVFASLTGYARLGATLTISALVSAQVLAGLGYDLWRGVQLGTAQIVGLVLLIGGIVLIFGTKS</sequence>